<dbReference type="Proteomes" id="UP000002051">
    <property type="component" value="Chromosome 4"/>
</dbReference>
<dbReference type="PANTHER" id="PTHR44376">
    <property type="entry name" value="TRANSCRIPTIONAL REGULATOR OF FILAMENTOUS GROWTH FLO8"/>
    <property type="match status" value="1"/>
</dbReference>
<evidence type="ECO:0000256" key="1">
    <source>
        <dbReference type="PROSITE-ProRule" id="PRU00221"/>
    </source>
</evidence>
<dbReference type="HOGENOM" id="CLU_000288_57_28_1"/>
<dbReference type="STRING" id="3880.A0A072UMN2"/>
<evidence type="ECO:0000313" key="2">
    <source>
        <dbReference type="EMBL" id="KEH31044.1"/>
    </source>
</evidence>
<evidence type="ECO:0000313" key="3">
    <source>
        <dbReference type="EnsemblPlants" id="KEH31044"/>
    </source>
</evidence>
<dbReference type="PROSITE" id="PS50082">
    <property type="entry name" value="WD_REPEATS_2"/>
    <property type="match status" value="1"/>
</dbReference>
<gene>
    <name evidence="2" type="ordered locus">MTR_4g088665</name>
</gene>
<sequence>MDPNKTDQELFDIFIHDYFKKRGLLRCAELFANEAHITGSIPPEFDQHPRGILSDIWSIRQQTQLTLGSSSQSQAPQIINSTRQIIQDGYSIQSITSFPSGQTLSSCDFSSDGKIVASGGNSGKPFICNMDTSTSVTASESHSSTILDVRFQPGSTIFATSSADKTIKFWDAKTPERALFDFKCDGIVRSLDFHPTERILCSSDTCDLIKVWDLNQRVIMKTFMEGGCPVRFQPGSGKLLAVANQNVVTILEFPSLAVKYRLQGGHVTYVCSLCWDITGQTIASVSEDCVCVWSLSMGGQCFFKYPSNGNNFQSVIFHPQYRNVLVVGGFQGMELLTLGYGQIHRFRASNLSFTGLAACTGVEFIALSFTSNASESVVNIWK</sequence>
<dbReference type="EMBL" id="CM001220">
    <property type="protein sequence ID" value="KEH31044.1"/>
    <property type="molecule type" value="Genomic_DNA"/>
</dbReference>
<protein>
    <submittedName>
        <fullName evidence="2">WD domain, G-beta repeat protein</fullName>
    </submittedName>
</protein>
<dbReference type="PROSITE" id="PS50896">
    <property type="entry name" value="LISH"/>
    <property type="match status" value="1"/>
</dbReference>
<organism evidence="2 4">
    <name type="scientific">Medicago truncatula</name>
    <name type="common">Barrel medic</name>
    <name type="synonym">Medicago tribuloides</name>
    <dbReference type="NCBI Taxonomy" id="3880"/>
    <lineage>
        <taxon>Eukaryota</taxon>
        <taxon>Viridiplantae</taxon>
        <taxon>Streptophyta</taxon>
        <taxon>Embryophyta</taxon>
        <taxon>Tracheophyta</taxon>
        <taxon>Spermatophyta</taxon>
        <taxon>Magnoliopsida</taxon>
        <taxon>eudicotyledons</taxon>
        <taxon>Gunneridae</taxon>
        <taxon>Pentapetalae</taxon>
        <taxon>rosids</taxon>
        <taxon>fabids</taxon>
        <taxon>Fabales</taxon>
        <taxon>Fabaceae</taxon>
        <taxon>Papilionoideae</taxon>
        <taxon>50 kb inversion clade</taxon>
        <taxon>NPAAA clade</taxon>
        <taxon>Hologalegina</taxon>
        <taxon>IRL clade</taxon>
        <taxon>Trifolieae</taxon>
        <taxon>Medicago</taxon>
    </lineage>
</organism>
<dbReference type="SUPFAM" id="SSF50978">
    <property type="entry name" value="WD40 repeat-like"/>
    <property type="match status" value="1"/>
</dbReference>
<proteinExistence type="predicted"/>
<dbReference type="Gene3D" id="2.130.10.10">
    <property type="entry name" value="YVTN repeat-like/Quinoprotein amine dehydrogenase"/>
    <property type="match status" value="2"/>
</dbReference>
<dbReference type="AlphaFoldDB" id="A0A072UMN2"/>
<dbReference type="InterPro" id="IPR006594">
    <property type="entry name" value="LisH"/>
</dbReference>
<dbReference type="InterPro" id="IPR015943">
    <property type="entry name" value="WD40/YVTN_repeat-like_dom_sf"/>
</dbReference>
<dbReference type="InterPro" id="IPR036322">
    <property type="entry name" value="WD40_repeat_dom_sf"/>
</dbReference>
<dbReference type="InterPro" id="IPR001680">
    <property type="entry name" value="WD40_rpt"/>
</dbReference>
<dbReference type="SMART" id="SM00320">
    <property type="entry name" value="WD40"/>
    <property type="match status" value="4"/>
</dbReference>
<accession>A0A072UMN2</accession>
<evidence type="ECO:0000313" key="4">
    <source>
        <dbReference type="Proteomes" id="UP000002051"/>
    </source>
</evidence>
<reference evidence="2 4" key="1">
    <citation type="journal article" date="2011" name="Nature">
        <title>The Medicago genome provides insight into the evolution of rhizobial symbioses.</title>
        <authorList>
            <person name="Young N.D."/>
            <person name="Debelle F."/>
            <person name="Oldroyd G.E."/>
            <person name="Geurts R."/>
            <person name="Cannon S.B."/>
            <person name="Udvardi M.K."/>
            <person name="Benedito V.A."/>
            <person name="Mayer K.F."/>
            <person name="Gouzy J."/>
            <person name="Schoof H."/>
            <person name="Van de Peer Y."/>
            <person name="Proost S."/>
            <person name="Cook D.R."/>
            <person name="Meyers B.C."/>
            <person name="Spannagl M."/>
            <person name="Cheung F."/>
            <person name="De Mita S."/>
            <person name="Krishnakumar V."/>
            <person name="Gundlach H."/>
            <person name="Zhou S."/>
            <person name="Mudge J."/>
            <person name="Bharti A.K."/>
            <person name="Murray J.D."/>
            <person name="Naoumkina M.A."/>
            <person name="Rosen B."/>
            <person name="Silverstein K.A."/>
            <person name="Tang H."/>
            <person name="Rombauts S."/>
            <person name="Zhao P.X."/>
            <person name="Zhou P."/>
            <person name="Barbe V."/>
            <person name="Bardou P."/>
            <person name="Bechner M."/>
            <person name="Bellec A."/>
            <person name="Berger A."/>
            <person name="Berges H."/>
            <person name="Bidwell S."/>
            <person name="Bisseling T."/>
            <person name="Choisne N."/>
            <person name="Couloux A."/>
            <person name="Denny R."/>
            <person name="Deshpande S."/>
            <person name="Dai X."/>
            <person name="Doyle J.J."/>
            <person name="Dudez A.M."/>
            <person name="Farmer A.D."/>
            <person name="Fouteau S."/>
            <person name="Franken C."/>
            <person name="Gibelin C."/>
            <person name="Gish J."/>
            <person name="Goldstein S."/>
            <person name="Gonzalez A.J."/>
            <person name="Green P.J."/>
            <person name="Hallab A."/>
            <person name="Hartog M."/>
            <person name="Hua A."/>
            <person name="Humphray S.J."/>
            <person name="Jeong D.H."/>
            <person name="Jing Y."/>
            <person name="Jocker A."/>
            <person name="Kenton S.M."/>
            <person name="Kim D.J."/>
            <person name="Klee K."/>
            <person name="Lai H."/>
            <person name="Lang C."/>
            <person name="Lin S."/>
            <person name="Macmil S.L."/>
            <person name="Magdelenat G."/>
            <person name="Matthews L."/>
            <person name="McCorrison J."/>
            <person name="Monaghan E.L."/>
            <person name="Mun J.H."/>
            <person name="Najar F.Z."/>
            <person name="Nicholson C."/>
            <person name="Noirot C."/>
            <person name="O'Bleness M."/>
            <person name="Paule C.R."/>
            <person name="Poulain J."/>
            <person name="Prion F."/>
            <person name="Qin B."/>
            <person name="Qu C."/>
            <person name="Retzel E.F."/>
            <person name="Riddle C."/>
            <person name="Sallet E."/>
            <person name="Samain S."/>
            <person name="Samson N."/>
            <person name="Sanders I."/>
            <person name="Saurat O."/>
            <person name="Scarpelli C."/>
            <person name="Schiex T."/>
            <person name="Segurens B."/>
            <person name="Severin A.J."/>
            <person name="Sherrier D.J."/>
            <person name="Shi R."/>
            <person name="Sims S."/>
            <person name="Singer S.R."/>
            <person name="Sinharoy S."/>
            <person name="Sterck L."/>
            <person name="Viollet A."/>
            <person name="Wang B.B."/>
            <person name="Wang K."/>
            <person name="Wang M."/>
            <person name="Wang X."/>
            <person name="Warfsmann J."/>
            <person name="Weissenbach J."/>
            <person name="White D.D."/>
            <person name="White J.D."/>
            <person name="Wiley G.B."/>
            <person name="Wincker P."/>
            <person name="Xing Y."/>
            <person name="Yang L."/>
            <person name="Yao Z."/>
            <person name="Ying F."/>
            <person name="Zhai J."/>
            <person name="Zhou L."/>
            <person name="Zuber A."/>
            <person name="Denarie J."/>
            <person name="Dixon R.A."/>
            <person name="May G.D."/>
            <person name="Schwartz D.C."/>
            <person name="Rogers J."/>
            <person name="Quetier F."/>
            <person name="Town C.D."/>
            <person name="Roe B.A."/>
        </authorList>
    </citation>
    <scope>NUCLEOTIDE SEQUENCE [LARGE SCALE GENOMIC DNA]</scope>
    <source>
        <strain evidence="2">A17</strain>
        <strain evidence="3 4">cv. Jemalong A17</strain>
    </source>
</reference>
<dbReference type="Pfam" id="PF00400">
    <property type="entry name" value="WD40"/>
    <property type="match status" value="4"/>
</dbReference>
<dbReference type="PROSITE" id="PS50294">
    <property type="entry name" value="WD_REPEATS_REGION"/>
    <property type="match status" value="1"/>
</dbReference>
<dbReference type="PANTHER" id="PTHR44376:SF8">
    <property type="entry name" value="TRANSCRIPTIONAL COREPRESSOR LEUNIG-LIKE"/>
    <property type="match status" value="1"/>
</dbReference>
<reference evidence="2 4" key="2">
    <citation type="journal article" date="2014" name="BMC Genomics">
        <title>An improved genome release (version Mt4.0) for the model legume Medicago truncatula.</title>
        <authorList>
            <person name="Tang H."/>
            <person name="Krishnakumar V."/>
            <person name="Bidwell S."/>
            <person name="Rosen B."/>
            <person name="Chan A."/>
            <person name="Zhou S."/>
            <person name="Gentzbittel L."/>
            <person name="Childs K.L."/>
            <person name="Yandell M."/>
            <person name="Gundlach H."/>
            <person name="Mayer K.F."/>
            <person name="Schwartz D.C."/>
            <person name="Town C.D."/>
        </authorList>
    </citation>
    <scope>GENOME REANNOTATION</scope>
    <source>
        <strain evidence="2">A17</strain>
        <strain evidence="3 4">cv. Jemalong A17</strain>
    </source>
</reference>
<dbReference type="GO" id="GO:0003714">
    <property type="term" value="F:transcription corepressor activity"/>
    <property type="evidence" value="ECO:0007669"/>
    <property type="project" value="InterPro"/>
</dbReference>
<feature type="repeat" description="WD" evidence="1">
    <location>
        <begin position="139"/>
        <end position="180"/>
    </location>
</feature>
<keyword evidence="4" id="KW-1185">Reference proteome</keyword>
<dbReference type="InterPro" id="IPR044716">
    <property type="entry name" value="LEUNIG-like"/>
</dbReference>
<reference evidence="3" key="3">
    <citation type="submission" date="2015-04" db="UniProtKB">
        <authorList>
            <consortium name="EnsemblPlants"/>
        </authorList>
    </citation>
    <scope>IDENTIFICATION</scope>
    <source>
        <strain evidence="3">cv. Jemalong A17</strain>
    </source>
</reference>
<name>A0A072UMN2_MEDTR</name>
<keyword evidence="1" id="KW-0853">WD repeat</keyword>
<dbReference type="EnsemblPlants" id="KEH31044">
    <property type="protein sequence ID" value="KEH31044"/>
    <property type="gene ID" value="MTR_4g088665"/>
</dbReference>